<sequence>MVPSQVTQDISPEGVEKARRLVRRSGTPFPPRTHAEFSRFFDGLELFEPGVVSVFAWRPEAEDLAAQAEGPVPVYAGVARKP</sequence>
<protein>
    <recommendedName>
        <fullName evidence="3">SAM-dependent methyltransferase</fullName>
    </recommendedName>
</protein>
<dbReference type="InterPro" id="IPR006764">
    <property type="entry name" value="SAM_dep_MeTrfase_SAV2177_type"/>
</dbReference>
<gene>
    <name evidence="1" type="ORF">C4B68_06285</name>
</gene>
<evidence type="ECO:0000313" key="2">
    <source>
        <dbReference type="Proteomes" id="UP000238413"/>
    </source>
</evidence>
<accession>A0ABN5HWF3</accession>
<dbReference type="EMBL" id="CP026652">
    <property type="protein sequence ID" value="AVH55452.1"/>
    <property type="molecule type" value="Genomic_DNA"/>
</dbReference>
<keyword evidence="2" id="KW-1185">Reference proteome</keyword>
<evidence type="ECO:0000313" key="1">
    <source>
        <dbReference type="EMBL" id="AVH55452.1"/>
    </source>
</evidence>
<dbReference type="Pfam" id="PF04672">
    <property type="entry name" value="Methyltransf_19"/>
    <property type="match status" value="1"/>
</dbReference>
<reference evidence="1 2" key="1">
    <citation type="submission" date="2018-02" db="EMBL/GenBank/DDBJ databases">
        <title>Complete genome sequence of Streptomyces dengpaensis, the producer of angucyclines.</title>
        <authorList>
            <person name="Yumei L."/>
        </authorList>
    </citation>
    <scope>NUCLEOTIDE SEQUENCE [LARGE SCALE GENOMIC DNA]</scope>
    <source>
        <strain evidence="1 2">XZHG99</strain>
    </source>
</reference>
<dbReference type="Gene3D" id="3.40.50.150">
    <property type="entry name" value="Vaccinia Virus protein VP39"/>
    <property type="match status" value="1"/>
</dbReference>
<name>A0ABN5HWF3_9ACTN</name>
<dbReference type="Proteomes" id="UP000238413">
    <property type="component" value="Chromosome"/>
</dbReference>
<evidence type="ECO:0008006" key="3">
    <source>
        <dbReference type="Google" id="ProtNLM"/>
    </source>
</evidence>
<organism evidence="1 2">
    <name type="scientific">Streptomyces dengpaensis</name>
    <dbReference type="NCBI Taxonomy" id="2049881"/>
    <lineage>
        <taxon>Bacteria</taxon>
        <taxon>Bacillati</taxon>
        <taxon>Actinomycetota</taxon>
        <taxon>Actinomycetes</taxon>
        <taxon>Kitasatosporales</taxon>
        <taxon>Streptomycetaceae</taxon>
        <taxon>Streptomyces</taxon>
    </lineage>
</organism>
<dbReference type="InterPro" id="IPR029063">
    <property type="entry name" value="SAM-dependent_MTases_sf"/>
</dbReference>
<proteinExistence type="predicted"/>